<name>A0A6J4NS76_9ACTN</name>
<feature type="compositionally biased region" description="Basic residues" evidence="1">
    <location>
        <begin position="66"/>
        <end position="81"/>
    </location>
</feature>
<dbReference type="EMBL" id="CADCUP010000121">
    <property type="protein sequence ID" value="CAA9394353.1"/>
    <property type="molecule type" value="Genomic_DNA"/>
</dbReference>
<feature type="region of interest" description="Disordered" evidence="1">
    <location>
        <begin position="160"/>
        <end position="204"/>
    </location>
</feature>
<gene>
    <name evidence="2" type="ORF">AVDCRST_MAG06-1798</name>
</gene>
<dbReference type="AlphaFoldDB" id="A0A6J4NS76"/>
<feature type="non-terminal residue" evidence="2">
    <location>
        <position position="1"/>
    </location>
</feature>
<feature type="non-terminal residue" evidence="2">
    <location>
        <position position="204"/>
    </location>
</feature>
<accession>A0A6J4NS76</accession>
<proteinExistence type="predicted"/>
<reference evidence="2" key="1">
    <citation type="submission" date="2020-02" db="EMBL/GenBank/DDBJ databases">
        <authorList>
            <person name="Meier V. D."/>
        </authorList>
    </citation>
    <scope>NUCLEOTIDE SEQUENCE</scope>
    <source>
        <strain evidence="2">AVDCRST_MAG06</strain>
    </source>
</reference>
<feature type="compositionally biased region" description="Basic residues" evidence="1">
    <location>
        <begin position="170"/>
        <end position="183"/>
    </location>
</feature>
<evidence type="ECO:0000256" key="1">
    <source>
        <dbReference type="SAM" id="MobiDB-lite"/>
    </source>
</evidence>
<sequence length="204" mass="21523">EAVRRRPTPPYPPGGRRPPLRAVGHRLGLDRHRRPRRHDGPGGAGAADRGVSLLDGVGAGRCRLRARRRAARRRRHRHPVRQGRGGLGAARGRGPVLGPRRGGPGAVAGTVDRAHPGAGGGGDPPPAPVALRPRGRRRCALRGLQRGPRPLRPACALAPADARAGSYQRRPGRCVAARRRGRRAGPGGARAARRRAQGAVRPGV</sequence>
<feature type="region of interest" description="Disordered" evidence="1">
    <location>
        <begin position="66"/>
        <end position="132"/>
    </location>
</feature>
<evidence type="ECO:0000313" key="2">
    <source>
        <dbReference type="EMBL" id="CAA9394353.1"/>
    </source>
</evidence>
<protein>
    <submittedName>
        <fullName evidence="2">Uncharacterized protein</fullName>
    </submittedName>
</protein>
<organism evidence="2">
    <name type="scientific">uncultured Nocardioides sp</name>
    <dbReference type="NCBI Taxonomy" id="198441"/>
    <lineage>
        <taxon>Bacteria</taxon>
        <taxon>Bacillati</taxon>
        <taxon>Actinomycetota</taxon>
        <taxon>Actinomycetes</taxon>
        <taxon>Propionibacteriales</taxon>
        <taxon>Nocardioidaceae</taxon>
        <taxon>Nocardioides</taxon>
        <taxon>environmental samples</taxon>
    </lineage>
</organism>
<feature type="region of interest" description="Disordered" evidence="1">
    <location>
        <begin position="1"/>
        <end position="51"/>
    </location>
</feature>